<keyword evidence="4" id="KW-1133">Transmembrane helix</keyword>
<feature type="compositionally biased region" description="Low complexity" evidence="3">
    <location>
        <begin position="209"/>
        <end position="220"/>
    </location>
</feature>
<dbReference type="AlphaFoldDB" id="A0AAJ8DMZ0"/>
<dbReference type="SUPFAM" id="SSF48726">
    <property type="entry name" value="Immunoglobulin"/>
    <property type="match status" value="2"/>
</dbReference>
<protein>
    <submittedName>
        <fullName evidence="8">Fc receptor-like protein 4</fullName>
    </submittedName>
</protein>
<dbReference type="GO" id="GO:0007166">
    <property type="term" value="P:cell surface receptor signaling pathway"/>
    <property type="evidence" value="ECO:0007669"/>
    <property type="project" value="TreeGrafter"/>
</dbReference>
<name>A0AAJ8DMZ0_LATCA</name>
<proteinExistence type="predicted"/>
<feature type="signal peptide" evidence="5">
    <location>
        <begin position="1"/>
        <end position="20"/>
    </location>
</feature>
<evidence type="ECO:0000256" key="1">
    <source>
        <dbReference type="ARBA" id="ARBA00022729"/>
    </source>
</evidence>
<evidence type="ECO:0000313" key="7">
    <source>
        <dbReference type="Proteomes" id="UP000694890"/>
    </source>
</evidence>
<evidence type="ECO:0000256" key="5">
    <source>
        <dbReference type="SAM" id="SignalP"/>
    </source>
</evidence>
<evidence type="ECO:0000256" key="4">
    <source>
        <dbReference type="SAM" id="Phobius"/>
    </source>
</evidence>
<reference evidence="8" key="1">
    <citation type="submission" date="2025-08" db="UniProtKB">
        <authorList>
            <consortium name="RefSeq"/>
        </authorList>
    </citation>
    <scope>IDENTIFICATION</scope>
    <source>
        <tissue evidence="8">Brain</tissue>
    </source>
</reference>
<keyword evidence="2" id="KW-1015">Disulfide bond</keyword>
<feature type="domain" description="Ig-like" evidence="6">
    <location>
        <begin position="77"/>
        <end position="196"/>
    </location>
</feature>
<keyword evidence="1 5" id="KW-0732">Signal</keyword>
<dbReference type="InterPro" id="IPR007110">
    <property type="entry name" value="Ig-like_dom"/>
</dbReference>
<evidence type="ECO:0000313" key="8">
    <source>
        <dbReference type="RefSeq" id="XP_050924734.1"/>
    </source>
</evidence>
<feature type="compositionally biased region" description="Pro residues" evidence="3">
    <location>
        <begin position="197"/>
        <end position="208"/>
    </location>
</feature>
<feature type="chain" id="PRO_5042491047" evidence="5">
    <location>
        <begin position="21"/>
        <end position="309"/>
    </location>
</feature>
<sequence length="309" mass="33107">MKTPSLLLGVSVLLSGLTVSAVFLDIHPNRPQFFSGETVTLSCGGLQDSAGWTLKRTDVYLRTKPCGGGFGRMDGSSCVVSDLSSLDSGSYWCEDGDGQRSDELRVFVSDHVILEIPALPVTTGSQVTLRCRSRSEDYKLRGIIRARIVGDRTSISTLSSEFTIHHVQQSDEGSYTCLTVSDSKMKKSGWSRLTVTAPPPETCSPSTPPDTTTSSFSSSSPSPPSPPPPSPPPPPLLSPPSVSVLSLLIFCLLVFIVLMVSICCSRRRGNKPAVSMTTTHLVGEDDDIAADVTTEHDPETRKLVSMLAC</sequence>
<dbReference type="Gene3D" id="2.60.40.10">
    <property type="entry name" value="Immunoglobulins"/>
    <property type="match status" value="2"/>
</dbReference>
<gene>
    <name evidence="8" type="primary">LOC127140866</name>
</gene>
<keyword evidence="4" id="KW-0472">Membrane</keyword>
<evidence type="ECO:0000259" key="6">
    <source>
        <dbReference type="PROSITE" id="PS50835"/>
    </source>
</evidence>
<accession>A0AAJ8DMZ0</accession>
<feature type="transmembrane region" description="Helical" evidence="4">
    <location>
        <begin position="242"/>
        <end position="264"/>
    </location>
</feature>
<dbReference type="KEGG" id="lcf:127140866"/>
<dbReference type="InterPro" id="IPR050488">
    <property type="entry name" value="Ig_Fc_receptor"/>
</dbReference>
<dbReference type="RefSeq" id="XP_050924734.1">
    <property type="nucleotide sequence ID" value="XM_051068777.1"/>
</dbReference>
<dbReference type="InterPro" id="IPR036179">
    <property type="entry name" value="Ig-like_dom_sf"/>
</dbReference>
<dbReference type="InterPro" id="IPR003599">
    <property type="entry name" value="Ig_sub"/>
</dbReference>
<evidence type="ECO:0000256" key="2">
    <source>
        <dbReference type="ARBA" id="ARBA00023157"/>
    </source>
</evidence>
<evidence type="ECO:0000256" key="3">
    <source>
        <dbReference type="SAM" id="MobiDB-lite"/>
    </source>
</evidence>
<dbReference type="SMART" id="SM00409">
    <property type="entry name" value="IG"/>
    <property type="match status" value="2"/>
</dbReference>
<dbReference type="PANTHER" id="PTHR11481:SF64">
    <property type="entry name" value="FC RECEPTOR-LIKE PROTEIN 4"/>
    <property type="match status" value="1"/>
</dbReference>
<dbReference type="GeneID" id="127140866"/>
<dbReference type="Proteomes" id="UP000694890">
    <property type="component" value="Unplaced"/>
</dbReference>
<dbReference type="InterPro" id="IPR013783">
    <property type="entry name" value="Ig-like_fold"/>
</dbReference>
<keyword evidence="4" id="KW-0812">Transmembrane</keyword>
<dbReference type="GO" id="GO:0009897">
    <property type="term" value="C:external side of plasma membrane"/>
    <property type="evidence" value="ECO:0007669"/>
    <property type="project" value="TreeGrafter"/>
</dbReference>
<dbReference type="PROSITE" id="PS50835">
    <property type="entry name" value="IG_LIKE"/>
    <property type="match status" value="1"/>
</dbReference>
<dbReference type="GO" id="GO:0004888">
    <property type="term" value="F:transmembrane signaling receptor activity"/>
    <property type="evidence" value="ECO:0007669"/>
    <property type="project" value="TreeGrafter"/>
</dbReference>
<feature type="region of interest" description="Disordered" evidence="3">
    <location>
        <begin position="191"/>
        <end position="235"/>
    </location>
</feature>
<dbReference type="PANTHER" id="PTHR11481">
    <property type="entry name" value="IMMUNOGLOBULIN FC RECEPTOR"/>
    <property type="match status" value="1"/>
</dbReference>
<feature type="compositionally biased region" description="Pro residues" evidence="3">
    <location>
        <begin position="221"/>
        <end position="235"/>
    </location>
</feature>
<organism evidence="7 8">
    <name type="scientific">Lates calcarifer</name>
    <name type="common">Barramundi</name>
    <name type="synonym">Holocentrus calcarifer</name>
    <dbReference type="NCBI Taxonomy" id="8187"/>
    <lineage>
        <taxon>Eukaryota</taxon>
        <taxon>Metazoa</taxon>
        <taxon>Chordata</taxon>
        <taxon>Craniata</taxon>
        <taxon>Vertebrata</taxon>
        <taxon>Euteleostomi</taxon>
        <taxon>Actinopterygii</taxon>
        <taxon>Neopterygii</taxon>
        <taxon>Teleostei</taxon>
        <taxon>Neoteleostei</taxon>
        <taxon>Acanthomorphata</taxon>
        <taxon>Carangaria</taxon>
        <taxon>Carangaria incertae sedis</taxon>
        <taxon>Centropomidae</taxon>
        <taxon>Lates</taxon>
    </lineage>
</organism>
<dbReference type="GO" id="GO:0006955">
    <property type="term" value="P:immune response"/>
    <property type="evidence" value="ECO:0007669"/>
    <property type="project" value="TreeGrafter"/>
</dbReference>